<organism evidence="1 2">
    <name type="scientific">Neophaeococcomyces mojaviensis</name>
    <dbReference type="NCBI Taxonomy" id="3383035"/>
    <lineage>
        <taxon>Eukaryota</taxon>
        <taxon>Fungi</taxon>
        <taxon>Dikarya</taxon>
        <taxon>Ascomycota</taxon>
        <taxon>Pezizomycotina</taxon>
        <taxon>Eurotiomycetes</taxon>
        <taxon>Chaetothyriomycetidae</taxon>
        <taxon>Chaetothyriales</taxon>
        <taxon>Chaetothyriales incertae sedis</taxon>
        <taxon>Neophaeococcomyces</taxon>
    </lineage>
</organism>
<proteinExistence type="predicted"/>
<dbReference type="EMBL" id="JAPDRQ010000063">
    <property type="protein sequence ID" value="KAJ9657528.1"/>
    <property type="molecule type" value="Genomic_DNA"/>
</dbReference>
<gene>
    <name evidence="1" type="ORF">H2198_004289</name>
</gene>
<dbReference type="Proteomes" id="UP001172386">
    <property type="component" value="Unassembled WGS sequence"/>
</dbReference>
<name>A0ACC3A928_9EURO</name>
<evidence type="ECO:0000313" key="1">
    <source>
        <dbReference type="EMBL" id="KAJ9657528.1"/>
    </source>
</evidence>
<protein>
    <submittedName>
        <fullName evidence="1">Uncharacterized protein</fullName>
    </submittedName>
</protein>
<accession>A0ACC3A928</accession>
<sequence>MADSNHRKHDLPRLAISNSKRRVLPGPQFLDHVIPFGSSDNIAIDHLDAEHRSDKLSYRCLNQLSELLGSQIWQWLSKKQHHHTIVPVVIPQQPALYVSYLALLKIGAAFCPITPDTPDERLCFIVEDVGASLVLCLPEAREHLQDILPLATIVTVDIHLLGNVQKSWTDRPSDPQATVSNRKPSDIAYVMYTSGSTGKPKGVPVSHHAVTQSLLAHEEHIPSFKRFLQFAAPTFDVSVFEIFFPWFRGSTVVSCHREHMLADLPGVVNSRNIDAVELTPTVATALLRRRSAAPKLKVMLTIGEMLTPHVVQEFGGSVTQDSILFAMYGPTEAAIHCTILPRMAASSPIRVIGQPLSTVTAFILREENGCRIPEILQVNETGELAIAGQLAEGYLKRPDQTTAAFIQLPGYGAVYRTGDRAIMTANGEIHILGRISGGQVKLRGQRVELGEIEEAACQAPGVDLALAMVVDQMLVLFCSGDAALKNKDVEEKCKAWLPQHMRPGHIIIVKTGMPRLPSGKVDRKSLESMYTSSYADQGAAVPPPNSRTESILLSAFTAALHTPVDCKMSLWTCGLDSLRAICIASGLRNDFPAISVPLILEADTIGDLAGKLDALNFQASFPLSTEIFENTIKWRTMKRKLMEAKHDMLNEMDVDGIYPCSAMQIAMLSETMKDPTLNVNEIVLNFGPSISSASVIDALEEISRKNGILSSGFMITNEAEMPFVQVNKRHLSLDGSFSILEPLKATYNNRNHSLVIRIHHAIYDGWSWDLIMLDMNTMLKGGTLPNRPSYREFDQKKQEQMAVHDGSDLTAWVDYLHEAEITTFPLMTSTICHTTARRQAVTELTASLTDISDAARSIGASPAALLHAALVLLLSTYIDSKTVVTGLVTAGREALLPFVEDVIGPCLSTMPAVVHLDRLQSVQDLVKHVYQQHLHCLRHPNVTLAQVQSALNQPDHNKLFDVLFAWQQSLASAGDVEPLVWTTETQDSLEYPLIVEVEPAKETLRLKTTFDECRLSQSQIELFHDQLDSITCFLIRQLNDNLVDLWPWLPHSALSVSNTNFVCSELGSLTSTIAKQAHEHPEKVAIDFVQEFNPLKKSLIRKTLSYEQLYRQSQRLAGRLQDRHIVGRNVIVAIRASKSIELYVTIYAIVTAGSAYLCIDPNVPESRMKEILLEAKCSTLISDMPLNEDTFGQVVVSMTDLFANLALPDENTEFHSQAQDLAYAVFTSGSTGVPKGVLITRENLLSNIDHLARIYPHARSSRLLQSCSPAFDVSVFEIFWTWHCGMTLCSASNDVLFRDLEVFIDVLDITHLSMTPSVAALVNPHKVPKVQFLVCAGEPMSAKVFEAWADHGLHQGYGPSETTNICNVRNYALGKAPINNIGPVFSNTSLFICSRLPDERRSQPLKISDFQLIPRGGCGEIWIGGAQVGRGYTDAVLSAQSWLDHPKFGRLYRSGDIGRLLADDSVVILGREDDQMKIRGQRIELNEISSKLMQSHRVSDAVALILKDAADRDKLVAFWVHNGVNHGDAQGIIDVLFDHLRDTLPSYMIPELLIPIPSVPVTRQGKVDKRKLTAVHDGLTKDEHFQLSSTVSSDDEHMAVTEEEAQAIKLVSLVSGVPAASINPHASFFSYGIDSIRAITLAKRLRDAGIGEVDVSKILRYSSVRRLLSHIRKQREASGYQRSKIGVSETVPEELRKMVTTQFQDKGFQVEHVAPCTPLQEAMLSSPNTSHQKSYLNHIVYHVSVDIKTMKDAWATMVSRHQILRTAFTLTDRSDYPFVQVVFSTINFPWLEPETPSANLVPAQLAEPMYQLQFVLRESHTSELHLFMHHALYDAEALNQLQYEIQAFCHRTRLPEAVPFTRYLEFMVNADSLSCKGFWHTVLDKTTPCRLKQLLGANKVCKNKMSTATHSFPIPLSQLKSRIKQFSSTLLAVLQTSMARLLLCYLKTSDICFGTVFSGRNISDSSVSNIVGPCFNTLPTRARIQHNTTNVSLAQSFQKFNADVLPFQSTSLRQLQRDYSPDGQLLFDMLLLLQSSPTDLDDKVWQLVREEGQMDFPFILEVIPNPREGRVDLQMHSNFCSDVQFLETFLGHFSIFLEHTTMHPFASALDVSQVGIPMFKIQTNGHAALPIRSSTYHEGTKQSDGFATALQIVIDSMKRLTKRDLQNASHNHSIFQLGLDSISVVQMASDLRSKGITISAADILENPRLANIAELCTYNPGSSAYQAPQKFDLNFFEAQHRQDIIGRLGCDSRAIESIWPCTSTQIGILSEYLRTDGLLYYNTMQLRLNPDTNLSRLKEAFRLAMSKHVMLRTGFVDIKDAECPYAMLVYSPASARLPWRGIGKERNKSIIEASVEENLAHHPWRIDVERKESVIFLNFHILHSLYDARSLQIILSDVVAAYHGKGLPNPSPVSRALSTILVQNRKSIEAEGFFGKLKTKVQPTKFPNLNITREVPYKLSVSTAKTRHTASEIQTFCEALDINLWTVCQVAWARLLAAYCGQQDIVFGTILSGRDLGDDELNRVAFPCLNILPIVVSVAQPDNELIATVKRSSSELLRNQHVPLSKIKAIWEVEGTLFDSLLVLQKYDRYRSYDALWSVESEEASAEYVVSLEIVPSHQTLILQLTYNEKCLPVGHSALLLQQFEYLLYQVLRVDIGDAERVQPMIAALPPKNPVIPTKFDTLHEMVLDSAARHPQQFALEFVTNIENDTISKRTWTYMDLRARASSIVHLLIENNAKPGDLVAVCFDKCPEASFALLGILMAGCAYVAIDPGAPTSRKQFILKDARCKIVLTTALTTGLFEDIHEAKVHVLDDAKLSETASMLIPQPVRFVSGDDTCYCLYTSGTTGEPKGCLISHKSAVQAMFSFSRIFDGHWTRDSRWLQFASYHFDVSVLEHFWSWKEGICLTMAPRDLLFEDLPGTINKLEITHLDLTPSLARLLTPETVPSLCNGVFIVGGEEVQQDIIDTWGGAGCLYNFYGPSEVTIGCTAHPRVQKNVKPTNIGQQWDNAGSYVLQPHSEEPVLVGAVGELCLSGVLVGKGYLNRPELTAEKFVTLKTDGERIYRTGDLVRMLHDHSFEFLGRIDDQVKLRGQRLEIGEINHVLLQGVAEVKDVATLVLTHPEQQKEHLVSFLAQTKSPRSKSLEHIISTDTTFSSVTARTRKYAATHLPGYMVPVYIVFVNSLPLTVNNKVDAKALRCLYSSTPMNVIREWQSLHGSTSQIPDVKLNEFIQVIASFLDIEPQRIERTTSLFQLGVDSVAVIGLSRFLKQAGYTNASVATIMKKSVVADLAEALILQDVTTTSTQELDFQQSMDRINNFAARHRESIEKAWRGNNMTVKHIAPCTPLQEGMVSKLVSNPDETPPYLTKFIYYLEDNIDVSQLQVAWDKLQGHLDILRTYLMATNDGYAQVILEQSSDAVHIDYGTTFIQEDSLDAINGCFERWSQQVSRLECVLPWQVWLTRRESENQWYMSLFIFHGIYDGNSIPLLLEALHGHYIGNVHHKNHTTQFHQALSRGPLLLKNDAPNFWHRRLPYLRLLNLPFQHGNKASVRTESMHGEFCLEKIGLVSSTLRTTHQAILHAAWLFTLAKHFEINPIIGVVLSGRSVDIEDVDQVIGPMFNTLPFMVSSVSKGASLADLIKVCHTETVEVLPFQHSSLSNIKKWIKVKSNRELFNSLFVYQDSRHLGNQASRWPWVERQSNSIPDYPLNIEIERVASDKFSVTIVMSIAVDNTDIIRRLMDTLVEILKQIENSSHLLLPNCFFDDSTGVNLDHHEENYDINMGKKQEVFTWTPEAQLIKTELASLAQISDNSISHDSPTIFELGLDSIDALKLASRLNAKGVKLPVSKILQYPYVQGMLEQWSSLEGVGSKNNSKMLHRQHTRFQSLLQQKDDCLNRMEVIAPTTPLQEGLLLDFEQYFHTFTYRLGQDVDVGRLIKAVNQTVHDLPILRTNFSSIEAPEEEVCFVQMVARAQRHGRQAQRSFQLADFAALERHVGGLKAHACIEDSAPQISVVTLKENDTYLIVSLSHASYDAWSLKVVHDHIQDHYYGNAPAEQSTMRLAEYVYDVRQAGRRQSTVDFWSKQLESVQPTLFPASNHTNHTAVLKTMTSAVSAQHASAMCKQSGITMQSLGLAAWALALMTITKQLDINFGLIMSGRTTEEAQNLAFPTFNTVIFRLPTNSNPHKQEFLRQIHQLTAQIYEHQHMPLAKALRLAGENGGDLFNTLFTFQKIPESTNEEEPLYEDADVGEGLVSPPYPVNVELEEKAEGLIWTVAVQACVMSSSEVQNVLQRLDHIFAFLIRQETTNVFEDVGQGQTTSVCGLQPTQLSRMPDQADRHPAVAPDRADTGDGHWSDLETKIRVVFSNVSDVNIADINHNTNLFNLGLDSISAIKVSNLLRKAGERIPVSMILRGQTIQKIAASSSTSEATSRTPPATQIVPHALKDSVHDLLRDAGVNPDNVEDVLPATAGQAYVLDMWQASNNRLFYPEFWFAISNCEKPNFNTAFGELVKRVPALRTRFLLDKAGYQQVVYKANSGDHAAFAWQYEVVPNGSGILLALRLHHAFYDAVSLELMVRKLQDLLEDRKTEMQLNTDFKSFIDVTSGDNPETRQFWTDYIGHAKQNSINAAGSFGASRLQLFESELLAVSGIEELARQESISVQAIFFAAVGRIVAAVNKDEKSLGESDSTVLGVWLANRSLDIDGLSELVAPTFNIVPLKVNIRTNLMLSARQVQEDLQEISKVENSGVSLENIYAWTGLRVDCFVNFLKLPGQDVTETGEGGEEKRGAVVRHAEGEAREYAQTLFKESQKEAASPIINARVGEEDWKRCLPSLDIEAKIDEQGRLAVGLFAPEDMKDEKGLQEMMDAIKRVLEEAKDE</sequence>
<reference evidence="1" key="1">
    <citation type="submission" date="2022-10" db="EMBL/GenBank/DDBJ databases">
        <title>Culturing micro-colonial fungi from biological soil crusts in the Mojave desert and describing Neophaeococcomyces mojavensis, and introducing the new genera and species Taxawa tesnikishii.</title>
        <authorList>
            <person name="Kurbessoian T."/>
            <person name="Stajich J.E."/>
        </authorList>
    </citation>
    <scope>NUCLEOTIDE SEQUENCE</scope>
    <source>
        <strain evidence="1">JES_112</strain>
    </source>
</reference>
<comment type="caution">
    <text evidence="1">The sequence shown here is derived from an EMBL/GenBank/DDBJ whole genome shotgun (WGS) entry which is preliminary data.</text>
</comment>
<evidence type="ECO:0000313" key="2">
    <source>
        <dbReference type="Proteomes" id="UP001172386"/>
    </source>
</evidence>
<keyword evidence="2" id="KW-1185">Reference proteome</keyword>